<evidence type="ECO:0000256" key="4">
    <source>
        <dbReference type="ARBA" id="ARBA00023136"/>
    </source>
</evidence>
<name>A0A261SFD9_9BORD</name>
<dbReference type="PANTHER" id="PTHR43483:SF3">
    <property type="entry name" value="MEMBRANE TRANSPORTER PROTEIN HI_0806-RELATED"/>
    <property type="match status" value="1"/>
</dbReference>
<dbReference type="Pfam" id="PF01925">
    <property type="entry name" value="TauE"/>
    <property type="match status" value="1"/>
</dbReference>
<dbReference type="PANTHER" id="PTHR43483">
    <property type="entry name" value="MEMBRANE TRANSPORTER PROTEIN HI_0806-RELATED"/>
    <property type="match status" value="1"/>
</dbReference>
<evidence type="ECO:0000256" key="3">
    <source>
        <dbReference type="ARBA" id="ARBA00022989"/>
    </source>
</evidence>
<keyword evidence="5" id="KW-1003">Cell membrane</keyword>
<keyword evidence="3 5" id="KW-1133">Transmembrane helix</keyword>
<feature type="transmembrane region" description="Helical" evidence="5">
    <location>
        <begin position="90"/>
        <end position="108"/>
    </location>
</feature>
<feature type="transmembrane region" description="Helical" evidence="5">
    <location>
        <begin position="185"/>
        <end position="206"/>
    </location>
</feature>
<evidence type="ECO:0000256" key="1">
    <source>
        <dbReference type="ARBA" id="ARBA00004141"/>
    </source>
</evidence>
<keyword evidence="4 5" id="KW-0472">Membrane</keyword>
<feature type="transmembrane region" description="Helical" evidence="5">
    <location>
        <begin position="66"/>
        <end position="84"/>
    </location>
</feature>
<evidence type="ECO:0000256" key="2">
    <source>
        <dbReference type="ARBA" id="ARBA00022692"/>
    </source>
</evidence>
<dbReference type="GO" id="GO:0005886">
    <property type="term" value="C:plasma membrane"/>
    <property type="evidence" value="ECO:0007669"/>
    <property type="project" value="UniProtKB-SubCell"/>
</dbReference>
<dbReference type="EMBL" id="NEVL01000003">
    <property type="protein sequence ID" value="OZI35530.1"/>
    <property type="molecule type" value="Genomic_DNA"/>
</dbReference>
<comment type="caution">
    <text evidence="6">The sequence shown here is derived from an EMBL/GenBank/DDBJ whole genome shotgun (WGS) entry which is preliminary data.</text>
</comment>
<protein>
    <recommendedName>
        <fullName evidence="5">Probable membrane transporter protein</fullName>
    </recommendedName>
</protein>
<evidence type="ECO:0000313" key="6">
    <source>
        <dbReference type="EMBL" id="OZI35530.1"/>
    </source>
</evidence>
<dbReference type="RefSeq" id="WP_094826339.1">
    <property type="nucleotide sequence ID" value="NZ_NEVL01000003.1"/>
</dbReference>
<dbReference type="OrthoDB" id="119832at2"/>
<dbReference type="Proteomes" id="UP000217005">
    <property type="component" value="Unassembled WGS sequence"/>
</dbReference>
<organism evidence="6 7">
    <name type="scientific">Bordetella genomosp. 1</name>
    <dbReference type="NCBI Taxonomy" id="1395607"/>
    <lineage>
        <taxon>Bacteria</taxon>
        <taxon>Pseudomonadati</taxon>
        <taxon>Pseudomonadota</taxon>
        <taxon>Betaproteobacteria</taxon>
        <taxon>Burkholderiales</taxon>
        <taxon>Alcaligenaceae</taxon>
        <taxon>Bordetella</taxon>
    </lineage>
</organism>
<evidence type="ECO:0000313" key="7">
    <source>
        <dbReference type="Proteomes" id="UP000217005"/>
    </source>
</evidence>
<accession>A0A261SFD9</accession>
<reference evidence="6 7" key="1">
    <citation type="submission" date="2017-05" db="EMBL/GenBank/DDBJ databases">
        <title>Complete and WGS of Bordetella genogroups.</title>
        <authorList>
            <person name="Spilker T."/>
            <person name="LiPuma J."/>
        </authorList>
    </citation>
    <scope>NUCLEOTIDE SEQUENCE [LARGE SCALE GENOMIC DNA]</scope>
    <source>
        <strain evidence="6 7">AU17610</strain>
    </source>
</reference>
<feature type="transmembrane region" description="Helical" evidence="5">
    <location>
        <begin position="218"/>
        <end position="240"/>
    </location>
</feature>
<sequence length="241" mass="24817">MVFVLVFLVALAAGGVSGVIGTGSSLLLLPVLVHAYGPKEAIPIMAVAAVLGNLSRLLVWRREIDWRAALAFALAGMPAAALGARTMLALPAWMVDLGLGVFFWAMIPGRRVLHAGGYRLSLTHLALCGAAIGFLTGLVLSTGPLSVPVFMSYGLAGGAFLGTEAASSVLVYLAKVATFALQGALTPAIALQGLLTGAGIMAGTALSKRFVLALGPRVHLLLLDGLLLVAGALFFWLAVFR</sequence>
<keyword evidence="2 5" id="KW-0812">Transmembrane</keyword>
<dbReference type="InterPro" id="IPR002781">
    <property type="entry name" value="TM_pro_TauE-like"/>
</dbReference>
<proteinExistence type="inferred from homology"/>
<gene>
    <name evidence="6" type="ORF">CEG14_10640</name>
</gene>
<feature type="transmembrane region" description="Helical" evidence="5">
    <location>
        <begin position="42"/>
        <end position="59"/>
    </location>
</feature>
<dbReference type="AlphaFoldDB" id="A0A261SFD9"/>
<evidence type="ECO:0000256" key="5">
    <source>
        <dbReference type="RuleBase" id="RU363041"/>
    </source>
</evidence>
<feature type="transmembrane region" description="Helical" evidence="5">
    <location>
        <begin position="152"/>
        <end position="173"/>
    </location>
</feature>
<feature type="transmembrane region" description="Helical" evidence="5">
    <location>
        <begin position="120"/>
        <end position="140"/>
    </location>
</feature>
<comment type="subcellular location">
    <subcellularLocation>
        <location evidence="5">Cell membrane</location>
        <topology evidence="5">Multi-pass membrane protein</topology>
    </subcellularLocation>
    <subcellularLocation>
        <location evidence="1">Membrane</location>
        <topology evidence="1">Multi-pass membrane protein</topology>
    </subcellularLocation>
</comment>
<comment type="similarity">
    <text evidence="5">Belongs to the 4-toluene sulfonate uptake permease (TSUP) (TC 2.A.102) family.</text>
</comment>